<accession>A0A2P8AK31</accession>
<evidence type="ECO:0000313" key="2">
    <source>
        <dbReference type="Proteomes" id="UP000243723"/>
    </source>
</evidence>
<dbReference type="EMBL" id="NHZQ01000003">
    <property type="protein sequence ID" value="PSK60826.1"/>
    <property type="molecule type" value="Genomic_DNA"/>
</dbReference>
<reference evidence="1 2" key="1">
    <citation type="submission" date="2017-05" db="EMBL/GenBank/DDBJ databases">
        <title>Draft genome sequence of Elsinoe australis.</title>
        <authorList>
            <person name="Cheng Q."/>
        </authorList>
    </citation>
    <scope>NUCLEOTIDE SEQUENCE [LARGE SCALE GENOMIC DNA]</scope>
    <source>
        <strain evidence="1 2">NL1</strain>
    </source>
</reference>
<comment type="caution">
    <text evidence="1">The sequence shown here is derived from an EMBL/GenBank/DDBJ whole genome shotgun (WGS) entry which is preliminary data.</text>
</comment>
<protein>
    <submittedName>
        <fullName evidence="1">Uncharacterized protein</fullName>
    </submittedName>
</protein>
<organism evidence="1 2">
    <name type="scientific">Elsinoe australis</name>
    <dbReference type="NCBI Taxonomy" id="40998"/>
    <lineage>
        <taxon>Eukaryota</taxon>
        <taxon>Fungi</taxon>
        <taxon>Dikarya</taxon>
        <taxon>Ascomycota</taxon>
        <taxon>Pezizomycotina</taxon>
        <taxon>Dothideomycetes</taxon>
        <taxon>Dothideomycetidae</taxon>
        <taxon>Myriangiales</taxon>
        <taxon>Elsinoaceae</taxon>
        <taxon>Elsinoe</taxon>
    </lineage>
</organism>
<sequence length="270" mass="29526">MAPPTLMDMPDEILLAIAKLVEPETDHETQAALNRAKHLGIINHEALSAAQVIGVSCQPMAQVCSDLRKVYLASWKLPTVKTLYFSLLNKNETARNIRACMGCPALSEVVICPFAILDSKAPGTPTGVMTTMGLFSHSLKLPEDITRDDILDQGHSSFPQLLGRIQGHQTMWAAAQPLLEPLQQVASWMNLQPPFQSPALDLLVVGTGPAAQEPRDGFATIYILDSARALKGLITKSDFDRCMAAKRSSALSFNTGYYQHVREWLDESLG</sequence>
<proteinExistence type="predicted"/>
<name>A0A2P8AK31_9PEZI</name>
<keyword evidence="2" id="KW-1185">Reference proteome</keyword>
<dbReference type="Proteomes" id="UP000243723">
    <property type="component" value="Unassembled WGS sequence"/>
</dbReference>
<evidence type="ECO:0000313" key="1">
    <source>
        <dbReference type="EMBL" id="PSK60826.1"/>
    </source>
</evidence>
<gene>
    <name evidence="1" type="ORF">B9Z65_976</name>
</gene>
<dbReference type="AlphaFoldDB" id="A0A2P8AK31"/>